<evidence type="ECO:0000313" key="2">
    <source>
        <dbReference type="Proteomes" id="UP000324222"/>
    </source>
</evidence>
<dbReference type="Proteomes" id="UP000324222">
    <property type="component" value="Unassembled WGS sequence"/>
</dbReference>
<organism evidence="1 2">
    <name type="scientific">Portunus trituberculatus</name>
    <name type="common">Swimming crab</name>
    <name type="synonym">Neptunus trituberculatus</name>
    <dbReference type="NCBI Taxonomy" id="210409"/>
    <lineage>
        <taxon>Eukaryota</taxon>
        <taxon>Metazoa</taxon>
        <taxon>Ecdysozoa</taxon>
        <taxon>Arthropoda</taxon>
        <taxon>Crustacea</taxon>
        <taxon>Multicrustacea</taxon>
        <taxon>Malacostraca</taxon>
        <taxon>Eumalacostraca</taxon>
        <taxon>Eucarida</taxon>
        <taxon>Decapoda</taxon>
        <taxon>Pleocyemata</taxon>
        <taxon>Brachyura</taxon>
        <taxon>Eubrachyura</taxon>
        <taxon>Portunoidea</taxon>
        <taxon>Portunidae</taxon>
        <taxon>Portuninae</taxon>
        <taxon>Portunus</taxon>
    </lineage>
</organism>
<dbReference type="AlphaFoldDB" id="A0A5B7KDK7"/>
<reference evidence="1 2" key="1">
    <citation type="submission" date="2019-05" db="EMBL/GenBank/DDBJ databases">
        <title>Another draft genome of Portunus trituberculatus and its Hox gene families provides insights of decapod evolution.</title>
        <authorList>
            <person name="Jeong J.-H."/>
            <person name="Song I."/>
            <person name="Kim S."/>
            <person name="Choi T."/>
            <person name="Kim D."/>
            <person name="Ryu S."/>
            <person name="Kim W."/>
        </authorList>
    </citation>
    <scope>NUCLEOTIDE SEQUENCE [LARGE SCALE GENOMIC DNA]</scope>
    <source>
        <tissue evidence="1">Muscle</tissue>
    </source>
</reference>
<dbReference type="Gene3D" id="3.40.50.880">
    <property type="match status" value="1"/>
</dbReference>
<dbReference type="EMBL" id="VSRR010134629">
    <property type="protein sequence ID" value="MPD03099.1"/>
    <property type="molecule type" value="Genomic_DNA"/>
</dbReference>
<gene>
    <name evidence="1" type="ORF">E2C01_098717</name>
</gene>
<sequence>MDNSLQPHNYSSYIAASYVKFYESAGARVVPVLYVVVVVLV</sequence>
<evidence type="ECO:0000313" key="1">
    <source>
        <dbReference type="EMBL" id="MPD03099.1"/>
    </source>
</evidence>
<comment type="caution">
    <text evidence="1">The sequence shown here is derived from an EMBL/GenBank/DDBJ whole genome shotgun (WGS) entry which is preliminary data.</text>
</comment>
<name>A0A5B7KDK7_PORTR</name>
<dbReference type="InterPro" id="IPR029062">
    <property type="entry name" value="Class_I_gatase-like"/>
</dbReference>
<proteinExistence type="predicted"/>
<accession>A0A5B7KDK7</accession>
<keyword evidence="2" id="KW-1185">Reference proteome</keyword>
<protein>
    <submittedName>
        <fullName evidence="1">Uncharacterized protein</fullName>
    </submittedName>
</protein>